<dbReference type="InterPro" id="IPR003593">
    <property type="entry name" value="AAA+_ATPase"/>
</dbReference>
<dbReference type="AlphaFoldDB" id="A0AAE3AQX3"/>
<evidence type="ECO:0000313" key="3">
    <source>
        <dbReference type="Proteomes" id="UP001199355"/>
    </source>
</evidence>
<protein>
    <submittedName>
        <fullName evidence="2">ATP-binding protein</fullName>
    </submittedName>
</protein>
<keyword evidence="2" id="KW-0547">Nucleotide-binding</keyword>
<dbReference type="InterPro" id="IPR027417">
    <property type="entry name" value="P-loop_NTPase"/>
</dbReference>
<proteinExistence type="predicted"/>
<feature type="domain" description="AAA+ ATPase" evidence="1">
    <location>
        <begin position="1"/>
        <end position="156"/>
    </location>
</feature>
<comment type="caution">
    <text evidence="2">The sequence shown here is derived from an EMBL/GenBank/DDBJ whole genome shotgun (WGS) entry which is preliminary data.</text>
</comment>
<evidence type="ECO:0000259" key="1">
    <source>
        <dbReference type="SMART" id="SM00382"/>
    </source>
</evidence>
<dbReference type="SUPFAM" id="SSF52540">
    <property type="entry name" value="P-loop containing nucleoside triphosphate hydrolases"/>
    <property type="match status" value="1"/>
</dbReference>
<keyword evidence="3" id="KW-1185">Reference proteome</keyword>
<dbReference type="EMBL" id="JAJEQF010000001">
    <property type="protein sequence ID" value="MCC2166138.1"/>
    <property type="molecule type" value="Genomic_DNA"/>
</dbReference>
<accession>A0AAE3AQX3</accession>
<evidence type="ECO:0000313" key="2">
    <source>
        <dbReference type="EMBL" id="MCC2166138.1"/>
    </source>
</evidence>
<dbReference type="GO" id="GO:0005524">
    <property type="term" value="F:ATP binding"/>
    <property type="evidence" value="ECO:0007669"/>
    <property type="project" value="UniProtKB-KW"/>
</dbReference>
<dbReference type="Pfam" id="PF13479">
    <property type="entry name" value="AAA_24"/>
    <property type="match status" value="1"/>
</dbReference>
<organism evidence="2 3">
    <name type="scientific">Gallintestinimicrobium propionicum</name>
    <dbReference type="NCBI Taxonomy" id="2981770"/>
    <lineage>
        <taxon>Bacteria</taxon>
        <taxon>Bacillati</taxon>
        <taxon>Bacillota</taxon>
        <taxon>Clostridia</taxon>
        <taxon>Lachnospirales</taxon>
        <taxon>Lachnospiraceae</taxon>
        <taxon>Gallintestinimicrobium</taxon>
    </lineage>
</organism>
<dbReference type="Proteomes" id="UP001199355">
    <property type="component" value="Unassembled WGS sequence"/>
</dbReference>
<dbReference type="SMART" id="SM00382">
    <property type="entry name" value="AAA"/>
    <property type="match status" value="1"/>
</dbReference>
<reference evidence="2 3" key="1">
    <citation type="submission" date="2021-10" db="EMBL/GenBank/DDBJ databases">
        <title>Anaerobic single-cell dispensing facilitates the cultivation of human gut bacteria.</title>
        <authorList>
            <person name="Afrizal A."/>
        </authorList>
    </citation>
    <scope>NUCLEOTIDE SEQUENCE [LARGE SCALE GENOMIC DNA]</scope>
    <source>
        <strain evidence="2 3">CLA-AA-H244</strain>
    </source>
</reference>
<dbReference type="Gene3D" id="3.40.50.300">
    <property type="entry name" value="P-loop containing nucleotide triphosphate hydrolases"/>
    <property type="match status" value="1"/>
</dbReference>
<gene>
    <name evidence="2" type="ORF">LKD45_00220</name>
</gene>
<name>A0AAE3AQX3_9FIRM</name>
<sequence>MSHVICIAGESGTGKTTSMRKLDPETTLYIDCDKKGLSWKGWKADFNGANKNYLVTDFPQVALNALRKVNEQENMKHIKVVVVDTINGLMVADEMRRAKEKGYDKWQDLAQSIYDLIDYSLTMRDDVTIVFVAHTQTDHDENGYMFTRIKTSGRKLDKITLESKFSTVLLSKCVDGRYVFETQANLSTAKSPMGAFADREIDNDITAVIEALQEF</sequence>
<dbReference type="RefSeq" id="WP_308727378.1">
    <property type="nucleotide sequence ID" value="NZ_JAJEQF010000001.1"/>
</dbReference>
<keyword evidence="2" id="KW-0067">ATP-binding</keyword>